<evidence type="ECO:0000313" key="2">
    <source>
        <dbReference type="Proteomes" id="UP000655225"/>
    </source>
</evidence>
<gene>
    <name evidence="1" type="ORF">HHK36_013262</name>
</gene>
<name>A0A834ZBW7_TETSI</name>
<dbReference type="Proteomes" id="UP000655225">
    <property type="component" value="Unassembled WGS sequence"/>
</dbReference>
<sequence length="97" mass="11119">MDLDSIKEQNRTDEGKIAEKMNERKYTPGFRVRNFCKSEGEDLCFIWWDFDDGEGGSLQCSELRVRSKVVSLDEKGVKFISVPVVTSITLAAQNIRR</sequence>
<protein>
    <submittedName>
        <fullName evidence="1">Uncharacterized protein</fullName>
    </submittedName>
</protein>
<accession>A0A834ZBW7</accession>
<organism evidence="1 2">
    <name type="scientific">Tetracentron sinense</name>
    <name type="common">Spur-leaf</name>
    <dbReference type="NCBI Taxonomy" id="13715"/>
    <lineage>
        <taxon>Eukaryota</taxon>
        <taxon>Viridiplantae</taxon>
        <taxon>Streptophyta</taxon>
        <taxon>Embryophyta</taxon>
        <taxon>Tracheophyta</taxon>
        <taxon>Spermatophyta</taxon>
        <taxon>Magnoliopsida</taxon>
        <taxon>Trochodendrales</taxon>
        <taxon>Trochodendraceae</taxon>
        <taxon>Tetracentron</taxon>
    </lineage>
</organism>
<proteinExistence type="predicted"/>
<reference evidence="1 2" key="1">
    <citation type="submission" date="2020-04" db="EMBL/GenBank/DDBJ databases">
        <title>Plant Genome Project.</title>
        <authorList>
            <person name="Zhang R.-G."/>
        </authorList>
    </citation>
    <scope>NUCLEOTIDE SEQUENCE [LARGE SCALE GENOMIC DNA]</scope>
    <source>
        <strain evidence="1">YNK0</strain>
        <tissue evidence="1">Leaf</tissue>
    </source>
</reference>
<keyword evidence="2" id="KW-1185">Reference proteome</keyword>
<dbReference type="EMBL" id="JABCRI010000008">
    <property type="protein sequence ID" value="KAF8402308.1"/>
    <property type="molecule type" value="Genomic_DNA"/>
</dbReference>
<dbReference type="AlphaFoldDB" id="A0A834ZBW7"/>
<comment type="caution">
    <text evidence="1">The sequence shown here is derived from an EMBL/GenBank/DDBJ whole genome shotgun (WGS) entry which is preliminary data.</text>
</comment>
<evidence type="ECO:0000313" key="1">
    <source>
        <dbReference type="EMBL" id="KAF8402308.1"/>
    </source>
</evidence>